<comment type="caution">
    <text evidence="1">The sequence shown here is derived from an EMBL/GenBank/DDBJ whole genome shotgun (WGS) entry which is preliminary data.</text>
</comment>
<gene>
    <name evidence="1" type="ORF">M8818_003065</name>
</gene>
<sequence>MEAKALVYVMQEGGTDASKTELDLQAQALPRRKYALGQISEPSIGQIMTGEKLGRLSSTTTYRASVDLGKYLPGQPQPQPRPRPVSPCIMVQDIYILREVKDNETGTCQSLNYTIAPCVAPNRARRLQASRVGA</sequence>
<evidence type="ECO:0000313" key="1">
    <source>
        <dbReference type="EMBL" id="KAK8212900.1"/>
    </source>
</evidence>
<reference evidence="1" key="1">
    <citation type="submission" date="2024-02" db="EMBL/GenBank/DDBJ databases">
        <title>Metagenome Assembled Genome of Zalaria obscura JY119.</title>
        <authorList>
            <person name="Vighnesh L."/>
            <person name="Jagadeeshwari U."/>
            <person name="Venkata Ramana C."/>
            <person name="Sasikala C."/>
        </authorList>
    </citation>
    <scope>NUCLEOTIDE SEQUENCE</scope>
    <source>
        <strain evidence="1">JY119</strain>
    </source>
</reference>
<organism evidence="1 2">
    <name type="scientific">Zalaria obscura</name>
    <dbReference type="NCBI Taxonomy" id="2024903"/>
    <lineage>
        <taxon>Eukaryota</taxon>
        <taxon>Fungi</taxon>
        <taxon>Dikarya</taxon>
        <taxon>Ascomycota</taxon>
        <taxon>Pezizomycotina</taxon>
        <taxon>Dothideomycetes</taxon>
        <taxon>Dothideomycetidae</taxon>
        <taxon>Dothideales</taxon>
        <taxon>Zalariaceae</taxon>
        <taxon>Zalaria</taxon>
    </lineage>
</organism>
<accession>A0ACC3SFT6</accession>
<protein>
    <submittedName>
        <fullName evidence="1">Uncharacterized protein</fullName>
    </submittedName>
</protein>
<dbReference type="Proteomes" id="UP001320706">
    <property type="component" value="Unassembled WGS sequence"/>
</dbReference>
<proteinExistence type="predicted"/>
<keyword evidence="2" id="KW-1185">Reference proteome</keyword>
<dbReference type="EMBL" id="JAMKPW020000012">
    <property type="protein sequence ID" value="KAK8212900.1"/>
    <property type="molecule type" value="Genomic_DNA"/>
</dbReference>
<evidence type="ECO:0000313" key="2">
    <source>
        <dbReference type="Proteomes" id="UP001320706"/>
    </source>
</evidence>
<name>A0ACC3SFT6_9PEZI</name>